<evidence type="ECO:0000259" key="1">
    <source>
        <dbReference type="Pfam" id="PF00882"/>
    </source>
</evidence>
<dbReference type="AlphaFoldDB" id="A0A4P8L531"/>
<evidence type="ECO:0000313" key="3">
    <source>
        <dbReference type="Proteomes" id="UP000298602"/>
    </source>
</evidence>
<dbReference type="EMBL" id="CP040098">
    <property type="protein sequence ID" value="QCQ23127.1"/>
    <property type="molecule type" value="Genomic_DNA"/>
</dbReference>
<reference evidence="2 3" key="1">
    <citation type="submission" date="2019-05" db="EMBL/GenBank/DDBJ databases">
        <title>The Complete Genome Sequence of the n-alkane-degrading Desulfoglaeba alkanexedens ALDC reveals multiple alkylsuccinate synthase gene clusters.</title>
        <authorList>
            <person name="Callaghan A.V."/>
            <person name="Davidova I.A."/>
            <person name="Duncan K.E."/>
            <person name="Morris B."/>
            <person name="McInerney M.J."/>
        </authorList>
    </citation>
    <scope>NUCLEOTIDE SEQUENCE [LARGE SCALE GENOMIC DNA]</scope>
    <source>
        <strain evidence="2 3">ALDC</strain>
    </source>
</reference>
<dbReference type="OrthoDB" id="9810528at2"/>
<dbReference type="Proteomes" id="UP000298602">
    <property type="component" value="Chromosome"/>
</dbReference>
<feature type="domain" description="Phospholipase C/D" evidence="1">
    <location>
        <begin position="7"/>
        <end position="111"/>
    </location>
</feature>
<proteinExistence type="predicted"/>
<reference evidence="2 3" key="2">
    <citation type="submission" date="2019-05" db="EMBL/GenBank/DDBJ databases">
        <authorList>
            <person name="Suflita J.M."/>
            <person name="Marks C.R."/>
        </authorList>
    </citation>
    <scope>NUCLEOTIDE SEQUENCE [LARGE SCALE GENOMIC DNA]</scope>
    <source>
        <strain evidence="2 3">ALDC</strain>
    </source>
</reference>
<name>A0A4P8L531_9BACT</name>
<organism evidence="2 3">
    <name type="scientific">Desulfoglaeba alkanexedens ALDC</name>
    <dbReference type="NCBI Taxonomy" id="980445"/>
    <lineage>
        <taxon>Bacteria</taxon>
        <taxon>Pseudomonadati</taxon>
        <taxon>Thermodesulfobacteriota</taxon>
        <taxon>Syntrophobacteria</taxon>
        <taxon>Syntrophobacterales</taxon>
        <taxon>Syntrophobacteraceae</taxon>
        <taxon>Desulfoglaeba</taxon>
    </lineage>
</organism>
<gene>
    <name evidence="2" type="ORF">FDQ92_13675</name>
</gene>
<evidence type="ECO:0000313" key="2">
    <source>
        <dbReference type="EMBL" id="QCQ23127.1"/>
    </source>
</evidence>
<dbReference type="InterPro" id="IPR029002">
    <property type="entry name" value="PLPC/GPLD1"/>
</dbReference>
<accession>A0A4P8L531</accession>
<dbReference type="KEGG" id="dax:FDQ92_13675"/>
<keyword evidence="3" id="KW-1185">Reference proteome</keyword>
<protein>
    <recommendedName>
        <fullName evidence="1">Phospholipase C/D domain-containing protein</fullName>
    </recommendedName>
</protein>
<dbReference type="Pfam" id="PF00882">
    <property type="entry name" value="Zn_dep_PLPC"/>
    <property type="match status" value="1"/>
</dbReference>
<sequence>MPKERFHMLLTEQSLKLSGLLPGEGSEERSAVLLGSVLPDIFFYDLPNFRWSATGVSLHRYEGEEGFRLCASWLKAKPLLKYTTVFYCLLGVASHLLTDGFWHPSINRESFSGSEPCRKYRLPPQSCHHWLEGQLEALWIPLLAPPETYRTRLKAFREGTPPVPACLEFYSDFLSFAGFRPVPSVSRMRRCLFWQTTLLRAFTDPRFTRWQERLLTERLTKRLGTLLVPPPGSGIQIVDGRRPAASEGRDPATASFLASSVIYLSERLRELF</sequence>